<dbReference type="EMBL" id="LAZR01001130">
    <property type="protein sequence ID" value="KKN50160.1"/>
    <property type="molecule type" value="Genomic_DNA"/>
</dbReference>
<accession>A0A0F9R0K5</accession>
<comment type="caution">
    <text evidence="1">The sequence shown here is derived from an EMBL/GenBank/DDBJ whole genome shotgun (WGS) entry which is preliminary data.</text>
</comment>
<dbReference type="AlphaFoldDB" id="A0A0F9R0K5"/>
<organism evidence="1">
    <name type="scientific">marine sediment metagenome</name>
    <dbReference type="NCBI Taxonomy" id="412755"/>
    <lineage>
        <taxon>unclassified sequences</taxon>
        <taxon>metagenomes</taxon>
        <taxon>ecological metagenomes</taxon>
    </lineage>
</organism>
<name>A0A0F9R0K5_9ZZZZ</name>
<protein>
    <submittedName>
        <fullName evidence="1">Uncharacterized protein</fullName>
    </submittedName>
</protein>
<proteinExistence type="predicted"/>
<gene>
    <name evidence="1" type="ORF">LCGC14_0635400</name>
</gene>
<evidence type="ECO:0000313" key="1">
    <source>
        <dbReference type="EMBL" id="KKN50160.1"/>
    </source>
</evidence>
<sequence length="71" mass="8613">MEIVDSVYDLYQQNYEKTKEKSYDISDLVIPFGKIFKKTKQVDIYSGNENIPFKERETEFKMILRQEFSEF</sequence>
<reference evidence="1" key="1">
    <citation type="journal article" date="2015" name="Nature">
        <title>Complex archaea that bridge the gap between prokaryotes and eukaryotes.</title>
        <authorList>
            <person name="Spang A."/>
            <person name="Saw J.H."/>
            <person name="Jorgensen S.L."/>
            <person name="Zaremba-Niedzwiedzka K."/>
            <person name="Martijn J."/>
            <person name="Lind A.E."/>
            <person name="van Eijk R."/>
            <person name="Schleper C."/>
            <person name="Guy L."/>
            <person name="Ettema T.J."/>
        </authorList>
    </citation>
    <scope>NUCLEOTIDE SEQUENCE</scope>
</reference>